<accession>A0ACC1JBN3</accession>
<gene>
    <name evidence="1" type="primary">KIF1B</name>
    <name evidence="1" type="ORF">FBU59_002307</name>
</gene>
<feature type="non-terminal residue" evidence="1">
    <location>
        <position position="277"/>
    </location>
</feature>
<keyword evidence="2" id="KW-1185">Reference proteome</keyword>
<comment type="caution">
    <text evidence="1">The sequence shown here is derived from an EMBL/GenBank/DDBJ whole genome shotgun (WGS) entry which is preliminary data.</text>
</comment>
<reference evidence="1" key="1">
    <citation type="submission" date="2022-07" db="EMBL/GenBank/DDBJ databases">
        <title>Phylogenomic reconstructions and comparative analyses of Kickxellomycotina fungi.</title>
        <authorList>
            <person name="Reynolds N.K."/>
            <person name="Stajich J.E."/>
            <person name="Barry K."/>
            <person name="Grigoriev I.V."/>
            <person name="Crous P."/>
            <person name="Smith M.E."/>
        </authorList>
    </citation>
    <scope>NUCLEOTIDE SEQUENCE</scope>
    <source>
        <strain evidence="1">NRRL 5244</strain>
    </source>
</reference>
<dbReference type="Proteomes" id="UP001150603">
    <property type="component" value="Unassembled WGS sequence"/>
</dbReference>
<proteinExistence type="predicted"/>
<evidence type="ECO:0000313" key="1">
    <source>
        <dbReference type="EMBL" id="KAJ1945436.1"/>
    </source>
</evidence>
<sequence length="277" mass="30266">MSGTQTTLQGAGNRNGTAKQRTFNFDHSFMTAGSPSSPQYASQVMVFNDIGRNVLAHAMEGYNTCVFAYGQTGSGKSYTMMGSESEPGLIPRICDELFNRIDVIDASFHVEVSYLEIYNERVRDLLNPRSTANLRVREHPSLGPYVEDLTKAAVSSNKEILAHMSQGNKARTVAATSMNEASSRSHAVFTIVLTRRTHNEALGQVTERTSRISLVDLAGSERANSTKATGVRLKEGSKINQSLAALGKVISALADSDKPHAELESSKKRDIYVPYRD</sequence>
<dbReference type="EMBL" id="JANBPW010001240">
    <property type="protein sequence ID" value="KAJ1945436.1"/>
    <property type="molecule type" value="Genomic_DNA"/>
</dbReference>
<name>A0ACC1JBN3_9FUNG</name>
<protein>
    <submittedName>
        <fullName evidence="1">Kinesin-like protein kif1b</fullName>
    </submittedName>
</protein>
<evidence type="ECO:0000313" key="2">
    <source>
        <dbReference type="Proteomes" id="UP001150603"/>
    </source>
</evidence>
<organism evidence="1 2">
    <name type="scientific">Linderina macrospora</name>
    <dbReference type="NCBI Taxonomy" id="4868"/>
    <lineage>
        <taxon>Eukaryota</taxon>
        <taxon>Fungi</taxon>
        <taxon>Fungi incertae sedis</taxon>
        <taxon>Zoopagomycota</taxon>
        <taxon>Kickxellomycotina</taxon>
        <taxon>Kickxellomycetes</taxon>
        <taxon>Kickxellales</taxon>
        <taxon>Kickxellaceae</taxon>
        <taxon>Linderina</taxon>
    </lineage>
</organism>